<evidence type="ECO:0000313" key="4">
    <source>
        <dbReference type="Proteomes" id="UP000289708"/>
    </source>
</evidence>
<dbReference type="OrthoDB" id="7243230at2"/>
<accession>A0A4Q0MK76</accession>
<name>A0A4Q0MK76_9HYPH</name>
<dbReference type="CDD" id="cd07012">
    <property type="entry name" value="PBP2_Bug_TTT"/>
    <property type="match status" value="1"/>
</dbReference>
<dbReference type="InterPro" id="IPR042100">
    <property type="entry name" value="Bug_dom1"/>
</dbReference>
<comment type="caution">
    <text evidence="3">The sequence shown here is derived from an EMBL/GenBank/DDBJ whole genome shotgun (WGS) entry which is preliminary data.</text>
</comment>
<reference evidence="3 4" key="1">
    <citation type="submission" date="2018-12" db="EMBL/GenBank/DDBJ databases">
        <title>bacterium Hansschlegelia zhihuaiae S113.</title>
        <authorList>
            <person name="He J."/>
        </authorList>
    </citation>
    <scope>NUCLEOTIDE SEQUENCE [LARGE SCALE GENOMIC DNA]</scope>
    <source>
        <strain evidence="3 4">S 113</strain>
    </source>
</reference>
<dbReference type="RefSeq" id="WP_128776827.1">
    <property type="nucleotide sequence ID" value="NZ_RYFI01000005.1"/>
</dbReference>
<dbReference type="InterPro" id="IPR005064">
    <property type="entry name" value="BUG"/>
</dbReference>
<evidence type="ECO:0000256" key="2">
    <source>
        <dbReference type="SAM" id="SignalP"/>
    </source>
</evidence>
<sequence>MRVLKALCVAAAVTAVAAPSFAIAADYPNRAITMIVPFPPGGASDIAARVVSKEAEAILKQPIIIENRAGATGNIGARAVASSAPDGYTLLCAALSVWSINAALFKSLPYDPAKDFDHLTVAVRTPNVLAVRKDFPAKDLKEFIAYMKANPGQVTFATSGSGSSDHLTSELFWQTTGTKGIHVPYKGGGPAIGDLVAGQVDVSFANLGTIYPNIAAGKVRAIAVSSDVRHAQLPDVPTLKEQGVDQVVYSWQALGGPKGMPDDVRAKLQDAFVKALNTQSVKDQFAKTGFEVVANTPEEFKTFQAGEIARWKEVVAKGNIEAP</sequence>
<evidence type="ECO:0000256" key="1">
    <source>
        <dbReference type="ARBA" id="ARBA00006987"/>
    </source>
</evidence>
<dbReference type="PANTHER" id="PTHR42928">
    <property type="entry name" value="TRICARBOXYLATE-BINDING PROTEIN"/>
    <property type="match status" value="1"/>
</dbReference>
<dbReference type="Proteomes" id="UP000289708">
    <property type="component" value="Unassembled WGS sequence"/>
</dbReference>
<dbReference type="Gene3D" id="3.40.190.150">
    <property type="entry name" value="Bordetella uptake gene, domain 1"/>
    <property type="match status" value="1"/>
</dbReference>
<dbReference type="PANTHER" id="PTHR42928:SF5">
    <property type="entry name" value="BLR1237 PROTEIN"/>
    <property type="match status" value="1"/>
</dbReference>
<organism evidence="3 4">
    <name type="scientific">Hansschlegelia zhihuaiae</name>
    <dbReference type="NCBI Taxonomy" id="405005"/>
    <lineage>
        <taxon>Bacteria</taxon>
        <taxon>Pseudomonadati</taxon>
        <taxon>Pseudomonadota</taxon>
        <taxon>Alphaproteobacteria</taxon>
        <taxon>Hyphomicrobiales</taxon>
        <taxon>Methylopilaceae</taxon>
        <taxon>Hansschlegelia</taxon>
    </lineage>
</organism>
<feature type="chain" id="PRO_5020762372" evidence="2">
    <location>
        <begin position="25"/>
        <end position="323"/>
    </location>
</feature>
<keyword evidence="2" id="KW-0732">Signal</keyword>
<dbReference type="Gene3D" id="3.40.190.10">
    <property type="entry name" value="Periplasmic binding protein-like II"/>
    <property type="match status" value="1"/>
</dbReference>
<feature type="signal peptide" evidence="2">
    <location>
        <begin position="1"/>
        <end position="24"/>
    </location>
</feature>
<evidence type="ECO:0000313" key="3">
    <source>
        <dbReference type="EMBL" id="RXF74151.1"/>
    </source>
</evidence>
<keyword evidence="4" id="KW-1185">Reference proteome</keyword>
<dbReference type="PIRSF" id="PIRSF017082">
    <property type="entry name" value="YflP"/>
    <property type="match status" value="1"/>
</dbReference>
<comment type="similarity">
    <text evidence="1">Belongs to the UPF0065 (bug) family.</text>
</comment>
<protein>
    <submittedName>
        <fullName evidence="3">Tripartite tricarboxylate transporter substrate binding protein</fullName>
    </submittedName>
</protein>
<dbReference type="Pfam" id="PF03401">
    <property type="entry name" value="TctC"/>
    <property type="match status" value="1"/>
</dbReference>
<dbReference type="SUPFAM" id="SSF53850">
    <property type="entry name" value="Periplasmic binding protein-like II"/>
    <property type="match status" value="1"/>
</dbReference>
<dbReference type="EMBL" id="RYFI01000005">
    <property type="protein sequence ID" value="RXF74151.1"/>
    <property type="molecule type" value="Genomic_DNA"/>
</dbReference>
<proteinExistence type="inferred from homology"/>
<dbReference type="AlphaFoldDB" id="A0A4Q0MK76"/>
<gene>
    <name evidence="3" type="ORF">EK403_07215</name>
</gene>